<dbReference type="EMBL" id="LNQL01000001">
    <property type="protein sequence ID" value="KSU49984.1"/>
    <property type="molecule type" value="Genomic_DNA"/>
</dbReference>
<evidence type="ECO:0000313" key="7">
    <source>
        <dbReference type="Proteomes" id="UP000053797"/>
    </source>
</evidence>
<dbReference type="Gene3D" id="3.30.1490.20">
    <property type="entry name" value="ATP-grasp fold, A domain"/>
    <property type="match status" value="1"/>
</dbReference>
<dbReference type="AlphaFoldDB" id="A0A0V8GI67"/>
<feature type="domain" description="ATP-grasp" evidence="5">
    <location>
        <begin position="118"/>
        <end position="294"/>
    </location>
</feature>
<dbReference type="GO" id="GO:0046872">
    <property type="term" value="F:metal ion binding"/>
    <property type="evidence" value="ECO:0007669"/>
    <property type="project" value="InterPro"/>
</dbReference>
<proteinExistence type="predicted"/>
<dbReference type="InterPro" id="IPR011761">
    <property type="entry name" value="ATP-grasp"/>
</dbReference>
<dbReference type="InterPro" id="IPR013815">
    <property type="entry name" value="ATP_grasp_subdomain_1"/>
</dbReference>
<keyword evidence="3 4" id="KW-0067">ATP-binding</keyword>
<protein>
    <submittedName>
        <fullName evidence="6">Carbamoyl phosphate synthase</fullName>
    </submittedName>
</protein>
<name>A0A0V8GI67_9BACL</name>
<dbReference type="Proteomes" id="UP000053797">
    <property type="component" value="Unassembled WGS sequence"/>
</dbReference>
<evidence type="ECO:0000256" key="3">
    <source>
        <dbReference type="ARBA" id="ARBA00022840"/>
    </source>
</evidence>
<evidence type="ECO:0000313" key="6">
    <source>
        <dbReference type="EMBL" id="KSU49984.1"/>
    </source>
</evidence>
<organism evidence="6 7">
    <name type="scientific">Exiguobacterium indicum</name>
    <dbReference type="NCBI Taxonomy" id="296995"/>
    <lineage>
        <taxon>Bacteria</taxon>
        <taxon>Bacillati</taxon>
        <taxon>Bacillota</taxon>
        <taxon>Bacilli</taxon>
        <taxon>Bacillales</taxon>
        <taxon>Bacillales Family XII. Incertae Sedis</taxon>
        <taxon>Exiguobacterium</taxon>
    </lineage>
</organism>
<dbReference type="SUPFAM" id="SSF56059">
    <property type="entry name" value="Glutathione synthetase ATP-binding domain-like"/>
    <property type="match status" value="1"/>
</dbReference>
<dbReference type="Pfam" id="PF21360">
    <property type="entry name" value="PylC-like_N"/>
    <property type="match status" value="1"/>
</dbReference>
<evidence type="ECO:0000259" key="5">
    <source>
        <dbReference type="PROSITE" id="PS50975"/>
    </source>
</evidence>
<dbReference type="InterPro" id="IPR052032">
    <property type="entry name" value="ATP-dep_AA_Ligase"/>
</dbReference>
<evidence type="ECO:0000256" key="1">
    <source>
        <dbReference type="ARBA" id="ARBA00022598"/>
    </source>
</evidence>
<dbReference type="GO" id="GO:0005524">
    <property type="term" value="F:ATP binding"/>
    <property type="evidence" value="ECO:0007669"/>
    <property type="project" value="UniProtKB-UniRule"/>
</dbReference>
<accession>A0A0V8GI67</accession>
<dbReference type="OrthoDB" id="9803907at2"/>
<dbReference type="RefSeq" id="WP_058264598.1">
    <property type="nucleotide sequence ID" value="NZ_FMYN01000001.1"/>
</dbReference>
<evidence type="ECO:0000256" key="2">
    <source>
        <dbReference type="ARBA" id="ARBA00022741"/>
    </source>
</evidence>
<gene>
    <name evidence="6" type="ORF">AS033_01035</name>
</gene>
<reference evidence="6 7" key="1">
    <citation type="journal article" date="2015" name="Int. J. Syst. Evol. Microbiol.">
        <title>Exiguobacterium enclense sp. nov., isolated from sediment.</title>
        <authorList>
            <person name="Dastager S.G."/>
            <person name="Mawlankar R."/>
            <person name="Sonalkar V.V."/>
            <person name="Thorat M.N."/>
            <person name="Mual P."/>
            <person name="Verma A."/>
            <person name="Krishnamurthi S."/>
            <person name="Tang S.K."/>
            <person name="Li W.J."/>
        </authorList>
    </citation>
    <scope>NUCLEOTIDE SEQUENCE [LARGE SCALE GENOMIC DNA]</scope>
    <source>
        <strain evidence="6 7">NIO-1109</strain>
    </source>
</reference>
<dbReference type="NCBIfam" id="NF009406">
    <property type="entry name" value="PRK12767.1-5"/>
    <property type="match status" value="1"/>
</dbReference>
<dbReference type="PANTHER" id="PTHR43585:SF2">
    <property type="entry name" value="ATP-GRASP ENZYME FSQD"/>
    <property type="match status" value="1"/>
</dbReference>
<dbReference type="InterPro" id="IPR048764">
    <property type="entry name" value="PylC_N"/>
</dbReference>
<dbReference type="GO" id="GO:0016874">
    <property type="term" value="F:ligase activity"/>
    <property type="evidence" value="ECO:0007669"/>
    <property type="project" value="UniProtKB-KW"/>
</dbReference>
<dbReference type="PANTHER" id="PTHR43585">
    <property type="entry name" value="FUMIPYRROLE BIOSYNTHESIS PROTEIN C"/>
    <property type="match status" value="1"/>
</dbReference>
<evidence type="ECO:0000256" key="4">
    <source>
        <dbReference type="PROSITE-ProRule" id="PRU00409"/>
    </source>
</evidence>
<keyword evidence="1" id="KW-0436">Ligase</keyword>
<dbReference type="Pfam" id="PF15632">
    <property type="entry name" value="ATPgrasp_Ter"/>
    <property type="match status" value="1"/>
</dbReference>
<comment type="caution">
    <text evidence="6">The sequence shown here is derived from an EMBL/GenBank/DDBJ whole genome shotgun (WGS) entry which is preliminary data.</text>
</comment>
<keyword evidence="2 4" id="KW-0547">Nucleotide-binding</keyword>
<dbReference type="Gene3D" id="3.30.470.20">
    <property type="entry name" value="ATP-grasp fold, B domain"/>
    <property type="match status" value="1"/>
</dbReference>
<dbReference type="Gene3D" id="3.40.50.20">
    <property type="match status" value="1"/>
</dbReference>
<sequence length="331" mass="37146">MKTSHLLMTSVGRRTKLVEYFVREMSYGHVSTADCSPLAPGLYMTERHHLVPRIDAPDYIEHLLELCQREQVTALLSLIDPELELLAAATEQFEAIGVTVLVSPMDACRLCFDKYAMYTYCVAEGIAHARTYVTLEAFRSALAQGEVQFPVFVKPRNGSASLHVQAVSSLEVVEGLFATYPDLLIQEYLRGQELGVDVYVDWLTHEVTDIFIKEKLVMRAGETDKSRSVKRDDVFELVEHVLDGTGLVGALDFDLFDVDGTLYLSEINPRFGGGYPHAYECGVNFPKAIQNNLHGQRNPRRIGAYVEDIYLLKHDTVTLLPASLLEQIKKS</sequence>
<dbReference type="PROSITE" id="PS50975">
    <property type="entry name" value="ATP_GRASP"/>
    <property type="match status" value="1"/>
</dbReference>